<dbReference type="Pfam" id="PF14664">
    <property type="entry name" value="RICTOR_N"/>
    <property type="match status" value="1"/>
</dbReference>
<evidence type="ECO:0000259" key="3">
    <source>
        <dbReference type="SMART" id="SM01307"/>
    </source>
</evidence>
<comment type="similarity">
    <text evidence="1">Belongs to the RICTOR family.</text>
</comment>
<evidence type="ECO:0000259" key="5">
    <source>
        <dbReference type="SMART" id="SM01310"/>
    </source>
</evidence>
<evidence type="ECO:0000313" key="6">
    <source>
        <dbReference type="EMBL" id="KAK6188436.1"/>
    </source>
</evidence>
<proteinExistence type="inferred from homology"/>
<dbReference type="SUPFAM" id="SSF48371">
    <property type="entry name" value="ARM repeat"/>
    <property type="match status" value="2"/>
</dbReference>
<dbReference type="GO" id="GO:0031932">
    <property type="term" value="C:TORC2 complex"/>
    <property type="evidence" value="ECO:0007669"/>
    <property type="project" value="InterPro"/>
</dbReference>
<dbReference type="SMART" id="SM01308">
    <property type="entry name" value="RICTOR_N"/>
    <property type="match status" value="1"/>
</dbReference>
<feature type="domain" description="Rapamycin-insensitive companion of mTOR" evidence="5">
    <location>
        <begin position="923"/>
        <end position="995"/>
    </location>
</feature>
<comment type="caution">
    <text evidence="6">The sequence shown here is derived from an EMBL/GenBank/DDBJ whole genome shotgun (WGS) entry which is preliminary data.</text>
</comment>
<dbReference type="GO" id="GO:0038203">
    <property type="term" value="P:TORC2 signaling"/>
    <property type="evidence" value="ECO:0007669"/>
    <property type="project" value="TreeGrafter"/>
</dbReference>
<sequence length="1652" mass="185417">MASRRFLKSSRFRARRESVEEVIKFDPTKDTRESVHMILKHLVDDSGTTTSKKLAYLNFFVKLLRKLDGKAVLGLSENDILCCLRLGLFHEAKEVRAATLRVLRHLIDRPNYVDSLLYLQLDLLIARCIDICLENEIERIQALKLIRKLGQTAANKIPSTLLHPVIAVGNDGANEWDRMLRVCLATLCEMAFQNIDTLFRCGGISTILRSILDCHLYPRLNESLTCTILYLLNHPKTRHYIKPNTDLEQLLAPFTDCHFKYNGETERPKVDDKENRFIASKMALITVMRSWPGLIRLCHPEGSGLQSFIGILYLPYIDIRKSALEMIFDLFQLKLPSWTEDFSLALSGVDPSEMNENWKLGEGFVAEEGRTILPHVATTRPNLVENHTALILCAWINAGILEALVEVITSSEGALFCRAVILLGELLHLANTLLPPDCATYSHCLPTLIAMASSFDIPLPKRHQASLTVSYLDEFHILKKRGPIPCSLFLDQLLQHAGKFMEYAGKHWHLRRDKLSEFYFKKIPSEDLVFQAIKDTQILVTKSYQSWDLDLISALLKLPDEKLMRLDDQLYIRFIRQLTVFFKPSSNLFCRIELTSEHCHKICEVGCHLIDFLLKSNQVEAQKQIDEWLTDIAQAIDDVTSPYQDKTAALGVASLHQTLGQYYFVFIGKFTATQRGERYLDSSGLFQKLLELISSTSQDVYIKVTISSLNYVRNGTSRVLLSKALTGSNEVARLYATKFLRVLLRTGISGFEVWGLQLLVTQLYDTSQAVAMSALNILDEACDIQVNLQSLVNLRPSFLHLGHKGNMMLCKLLSTERGFKSLMEANFVSNELGKWEKMYNRKYADFIEEQLNEALTTYEKTYHGSFTRRSILKRPKKEVFLPCHIYGQLVQHKNGFKILQKQECIKQYFNYIQSSNLLTDRDIMDLKTALWAVGNIGTSSYGVAWLDEENVIPEIIKLAEESGVFSIRGTAFYVLGLVASTRTGVNILSKFGWESLCHSREDQWPVYIESDSMTCNTESESHLLSNGQLKDMNSNASDGHHLSYIMEESRGDMTNEQSLPLPGLVPRSNTLPMESSTFIKYKSSKAMSEPISSGFRLRTFSAEKINFFTRGNPEMAKILKGEITDHESKSNLSISLSPTSHISTFSDHSVNDLKSGELSSPEDIITKGMGMFKIGSDSILRHEKVNGNGSLKSKSRTSSLNTDSTTSGVGSCESGSFTNPGASSLSPKSDTSVPELLMPTDQKLEATVPATNEPVHPSLVQRRLAKLNRIPSLHRRSASPALALYQSTSPEAPTTPYTSYQDAVGYATFRTIKRTRTYSGDEYEPINASWHLNPRLDRTHSTESDVSVEGNTFSSFGIKRNVSSASLPDYDSLYNHLNNSINKSSLSASSSDRFVGLSLPVDISMVFEVIEGEDSRSYSSTFNTTPDVNQPLFLPGLKIAVPEYVPPLSKDINLEHETSTCLACVRLHSSSKPSSQKAFRDTPSLETDDENIGFDKTVRTIKTERPRGDSLLEASSVTPGSLTSTTDSDAGSKKICEDDAHGKIIVRKEVLRLLISLSSSIGMKSSEQGLLVLKQKFPKTFQDLCFYSEVGHILATYSFRLGARRFTQELFEELDITSLQEDAKQMLGITKSTETSFMNSIPQDSLEGLTEI</sequence>
<dbReference type="InterPro" id="IPR028268">
    <property type="entry name" value="Pianissimo_fam"/>
</dbReference>
<accession>A0AAN8K960</accession>
<evidence type="ECO:0000256" key="1">
    <source>
        <dbReference type="ARBA" id="ARBA00008878"/>
    </source>
</evidence>
<dbReference type="PANTHER" id="PTHR13298">
    <property type="entry name" value="CYTOSOLIC REGULATOR PIANISSIMO"/>
    <property type="match status" value="1"/>
</dbReference>
<feature type="domain" description="Rapamycin-insensitive companion of mTOR middle" evidence="3">
    <location>
        <begin position="525"/>
        <end position="746"/>
    </location>
</feature>
<feature type="domain" description="Rapamycin-insensitive companion of mTOR N-terminal" evidence="4">
    <location>
        <begin position="54"/>
        <end position="435"/>
    </location>
</feature>
<protein>
    <recommendedName>
        <fullName evidence="8">Rapamycin-insensitive companion of mTOR</fullName>
    </recommendedName>
</protein>
<dbReference type="GO" id="GO:0051897">
    <property type="term" value="P:positive regulation of phosphatidylinositol 3-kinase/protein kinase B signal transduction"/>
    <property type="evidence" value="ECO:0007669"/>
    <property type="project" value="TreeGrafter"/>
</dbReference>
<feature type="region of interest" description="Disordered" evidence="2">
    <location>
        <begin position="1508"/>
        <end position="1533"/>
    </location>
</feature>
<dbReference type="InterPro" id="IPR016024">
    <property type="entry name" value="ARM-type_fold"/>
</dbReference>
<evidence type="ECO:0000259" key="4">
    <source>
        <dbReference type="SMART" id="SM01308"/>
    </source>
</evidence>
<evidence type="ECO:0000313" key="7">
    <source>
        <dbReference type="Proteomes" id="UP001347796"/>
    </source>
</evidence>
<dbReference type="Pfam" id="PF14663">
    <property type="entry name" value="RasGEF_N_2"/>
    <property type="match status" value="1"/>
</dbReference>
<dbReference type="Proteomes" id="UP001347796">
    <property type="component" value="Unassembled WGS sequence"/>
</dbReference>
<reference evidence="6 7" key="1">
    <citation type="submission" date="2024-01" db="EMBL/GenBank/DDBJ databases">
        <title>The genome of the rayed Mediterranean limpet Patella caerulea (Linnaeus, 1758).</title>
        <authorList>
            <person name="Anh-Thu Weber A."/>
            <person name="Halstead-Nussloch G."/>
        </authorList>
    </citation>
    <scope>NUCLEOTIDE SEQUENCE [LARGE SCALE GENOMIC DNA]</scope>
    <source>
        <strain evidence="6">AATW-2023a</strain>
        <tissue evidence="6">Whole specimen</tissue>
    </source>
</reference>
<feature type="compositionally biased region" description="Polar residues" evidence="2">
    <location>
        <begin position="1513"/>
        <end position="1529"/>
    </location>
</feature>
<organism evidence="6 7">
    <name type="scientific">Patella caerulea</name>
    <name type="common">Rayed Mediterranean limpet</name>
    <dbReference type="NCBI Taxonomy" id="87958"/>
    <lineage>
        <taxon>Eukaryota</taxon>
        <taxon>Metazoa</taxon>
        <taxon>Spiralia</taxon>
        <taxon>Lophotrochozoa</taxon>
        <taxon>Mollusca</taxon>
        <taxon>Gastropoda</taxon>
        <taxon>Patellogastropoda</taxon>
        <taxon>Patelloidea</taxon>
        <taxon>Patellidae</taxon>
        <taxon>Patella</taxon>
    </lineage>
</organism>
<gene>
    <name evidence="6" type="ORF">SNE40_004609</name>
</gene>
<dbReference type="InterPro" id="IPR029451">
    <property type="entry name" value="RICTOR_M"/>
</dbReference>
<feature type="compositionally biased region" description="Polar residues" evidence="2">
    <location>
        <begin position="1187"/>
        <end position="1232"/>
    </location>
</feature>
<name>A0AAN8K960_PATCE</name>
<dbReference type="Pfam" id="PF14668">
    <property type="entry name" value="RICTOR_V"/>
    <property type="match status" value="1"/>
</dbReference>
<evidence type="ECO:0008006" key="8">
    <source>
        <dbReference type="Google" id="ProtNLM"/>
    </source>
</evidence>
<dbReference type="SMART" id="SM01307">
    <property type="entry name" value="RICTOR_M"/>
    <property type="match status" value="1"/>
</dbReference>
<dbReference type="InterPro" id="IPR029453">
    <property type="entry name" value="Rictor_IV"/>
</dbReference>
<dbReference type="Pfam" id="PF14666">
    <property type="entry name" value="RICTOR_M"/>
    <property type="match status" value="1"/>
</dbReference>
<feature type="region of interest" description="Disordered" evidence="2">
    <location>
        <begin position="1186"/>
        <end position="1234"/>
    </location>
</feature>
<dbReference type="GO" id="GO:0043539">
    <property type="term" value="F:protein serine/threonine kinase activator activity"/>
    <property type="evidence" value="ECO:0007669"/>
    <property type="project" value="TreeGrafter"/>
</dbReference>
<keyword evidence="7" id="KW-1185">Reference proteome</keyword>
<dbReference type="InterPro" id="IPR029452">
    <property type="entry name" value="RICTOR_V"/>
</dbReference>
<evidence type="ECO:0000256" key="2">
    <source>
        <dbReference type="SAM" id="MobiDB-lite"/>
    </source>
</evidence>
<dbReference type="InterPro" id="IPR028267">
    <property type="entry name" value="Pianissimo_N"/>
</dbReference>
<dbReference type="PANTHER" id="PTHR13298:SF11">
    <property type="entry name" value="RAPAMYCIN-INSENSITIVE COMPANION OF MTOR"/>
    <property type="match status" value="1"/>
</dbReference>
<dbReference type="SMART" id="SM01310">
    <property type="entry name" value="RICTOR_V"/>
    <property type="match status" value="1"/>
</dbReference>
<dbReference type="SMART" id="SM01303">
    <property type="entry name" value="RasGEF_N_2"/>
    <property type="match status" value="1"/>
</dbReference>
<dbReference type="EMBL" id="JAZGQO010000003">
    <property type="protein sequence ID" value="KAK6188436.1"/>
    <property type="molecule type" value="Genomic_DNA"/>
</dbReference>